<keyword evidence="3 6" id="KW-1133">Transmembrane helix</keyword>
<accession>A0A0D1LKG5</accession>
<dbReference type="PANTHER" id="PTHR21016">
    <property type="entry name" value="BETA-AMYLOID BINDING PROTEIN-RELATED"/>
    <property type="match status" value="1"/>
</dbReference>
<comment type="subcellular location">
    <subcellularLocation>
        <location evidence="1">Membrane</location>
        <topology evidence="1">Multi-pass membrane protein</topology>
    </subcellularLocation>
</comment>
<dbReference type="InterPro" id="IPR007829">
    <property type="entry name" value="TM2"/>
</dbReference>
<evidence type="ECO:0000256" key="4">
    <source>
        <dbReference type="ARBA" id="ARBA00023136"/>
    </source>
</evidence>
<proteinExistence type="predicted"/>
<comment type="caution">
    <text evidence="8">The sequence shown here is derived from an EMBL/GenBank/DDBJ whole genome shotgun (WGS) entry which is preliminary data.</text>
</comment>
<feature type="transmembrane region" description="Helical" evidence="6">
    <location>
        <begin position="78"/>
        <end position="96"/>
    </location>
</feature>
<feature type="compositionally biased region" description="Polar residues" evidence="5">
    <location>
        <begin position="1"/>
        <end position="10"/>
    </location>
</feature>
<keyword evidence="4 6" id="KW-0472">Membrane</keyword>
<organism evidence="8 9">
    <name type="scientific">Weissella cibaria</name>
    <dbReference type="NCBI Taxonomy" id="137591"/>
    <lineage>
        <taxon>Bacteria</taxon>
        <taxon>Bacillati</taxon>
        <taxon>Bacillota</taxon>
        <taxon>Bacilli</taxon>
        <taxon>Lactobacillales</taxon>
        <taxon>Lactobacillaceae</taxon>
        <taxon>Weissella</taxon>
    </lineage>
</organism>
<dbReference type="EMBL" id="JWHU01000014">
    <property type="protein sequence ID" value="KIU20900.1"/>
    <property type="molecule type" value="Genomic_DNA"/>
</dbReference>
<feature type="transmembrane region" description="Helical" evidence="6">
    <location>
        <begin position="102"/>
        <end position="126"/>
    </location>
</feature>
<feature type="region of interest" description="Disordered" evidence="5">
    <location>
        <begin position="1"/>
        <end position="31"/>
    </location>
</feature>
<evidence type="ECO:0000256" key="5">
    <source>
        <dbReference type="SAM" id="MobiDB-lite"/>
    </source>
</evidence>
<sequence>MSLISQSTERTPIKVLSDATQQVEPDDQQNGLDLDNTPMVMPIVQQDIKAPVVSEKQLARTPVKLPPIDWTPRSKSKALLLTFFLGYFGVHEFYLGKTNLGIAHLLMGTIGTMFFLGIINFIWVIVEFIGIATAKRGTKWHQDGYGIELED</sequence>
<keyword evidence="2 6" id="KW-0812">Transmembrane</keyword>
<dbReference type="PANTHER" id="PTHR21016:SF25">
    <property type="entry name" value="TM2 DOMAIN-CONTAINING PROTEIN DDB_G0277895-RELATED"/>
    <property type="match status" value="1"/>
</dbReference>
<name>A0A0D1LKG5_9LACO</name>
<feature type="domain" description="TM2" evidence="7">
    <location>
        <begin position="73"/>
        <end position="122"/>
    </location>
</feature>
<protein>
    <submittedName>
        <fullName evidence="8">TM2 domain-containing protein</fullName>
    </submittedName>
</protein>
<dbReference type="AlphaFoldDB" id="A0A0D1LKG5"/>
<keyword evidence="9" id="KW-1185">Reference proteome</keyword>
<gene>
    <name evidence="8" type="ORF">QX99_00966</name>
</gene>
<evidence type="ECO:0000259" key="7">
    <source>
        <dbReference type="Pfam" id="PF05154"/>
    </source>
</evidence>
<evidence type="ECO:0000313" key="9">
    <source>
        <dbReference type="Proteomes" id="UP000032287"/>
    </source>
</evidence>
<evidence type="ECO:0000256" key="3">
    <source>
        <dbReference type="ARBA" id="ARBA00022989"/>
    </source>
</evidence>
<feature type="compositionally biased region" description="Polar residues" evidence="5">
    <location>
        <begin position="18"/>
        <end position="31"/>
    </location>
</feature>
<dbReference type="InterPro" id="IPR050932">
    <property type="entry name" value="TM2D1-3-like"/>
</dbReference>
<dbReference type="Proteomes" id="UP000032287">
    <property type="component" value="Unassembled WGS sequence"/>
</dbReference>
<reference evidence="8 9" key="1">
    <citation type="journal article" date="2015" name="Microbiology (Mosc.)">
        <title>Genomics of the Weissella cibaria species with an examination of its metabolic traits.</title>
        <authorList>
            <person name="Lynch K.M."/>
            <person name="Lucid A."/>
            <person name="Arendt E.K."/>
            <person name="Sleator R.D."/>
            <person name="Lucey B."/>
            <person name="Coffey A."/>
        </authorList>
    </citation>
    <scope>NUCLEOTIDE SEQUENCE [LARGE SCALE GENOMIC DNA]</scope>
    <source>
        <strain evidence="8 9">MG1</strain>
    </source>
</reference>
<dbReference type="GO" id="GO:0016020">
    <property type="term" value="C:membrane"/>
    <property type="evidence" value="ECO:0007669"/>
    <property type="project" value="UniProtKB-SubCell"/>
</dbReference>
<dbReference type="Pfam" id="PF05154">
    <property type="entry name" value="TM2"/>
    <property type="match status" value="1"/>
</dbReference>
<evidence type="ECO:0000256" key="1">
    <source>
        <dbReference type="ARBA" id="ARBA00004141"/>
    </source>
</evidence>
<evidence type="ECO:0000256" key="2">
    <source>
        <dbReference type="ARBA" id="ARBA00022692"/>
    </source>
</evidence>
<dbReference type="PATRIC" id="fig|137591.25.peg.935"/>
<evidence type="ECO:0000256" key="6">
    <source>
        <dbReference type="SAM" id="Phobius"/>
    </source>
</evidence>
<evidence type="ECO:0000313" key="8">
    <source>
        <dbReference type="EMBL" id="KIU20900.1"/>
    </source>
</evidence>